<comment type="caution">
    <text evidence="3">The sequence shown here is derived from an EMBL/GenBank/DDBJ whole genome shotgun (WGS) entry which is preliminary data.</text>
</comment>
<accession>A0A8H7XYQ3</accession>
<dbReference type="PANTHER" id="PTHR38248:SF2">
    <property type="entry name" value="FUNK1 11"/>
    <property type="match status" value="1"/>
</dbReference>
<protein>
    <recommendedName>
        <fullName evidence="2">Fungal-type protein kinase domain-containing protein</fullName>
    </recommendedName>
</protein>
<evidence type="ECO:0000259" key="2">
    <source>
        <dbReference type="Pfam" id="PF17667"/>
    </source>
</evidence>
<dbReference type="InterPro" id="IPR011009">
    <property type="entry name" value="Kinase-like_dom_sf"/>
</dbReference>
<evidence type="ECO:0000256" key="1">
    <source>
        <dbReference type="SAM" id="MobiDB-lite"/>
    </source>
</evidence>
<dbReference type="InterPro" id="IPR040976">
    <property type="entry name" value="Pkinase_fungal"/>
</dbReference>
<dbReference type="Pfam" id="PF17667">
    <property type="entry name" value="Pkinase_fungal"/>
    <property type="match status" value="1"/>
</dbReference>
<evidence type="ECO:0000313" key="3">
    <source>
        <dbReference type="EMBL" id="KAG5168361.1"/>
    </source>
</evidence>
<organism evidence="3">
    <name type="scientific">Psilocybe cubensis</name>
    <name type="common">Psychedelic mushroom</name>
    <name type="synonym">Stropharia cubensis</name>
    <dbReference type="NCBI Taxonomy" id="181762"/>
    <lineage>
        <taxon>Eukaryota</taxon>
        <taxon>Fungi</taxon>
        <taxon>Dikarya</taxon>
        <taxon>Basidiomycota</taxon>
        <taxon>Agaricomycotina</taxon>
        <taxon>Agaricomycetes</taxon>
        <taxon>Agaricomycetidae</taxon>
        <taxon>Agaricales</taxon>
        <taxon>Agaricineae</taxon>
        <taxon>Strophariaceae</taxon>
        <taxon>Psilocybe</taxon>
    </lineage>
</organism>
<dbReference type="AlphaFoldDB" id="A0A8H7XYQ3"/>
<gene>
    <name evidence="3" type="ORF">JR316_006959</name>
</gene>
<dbReference type="PROSITE" id="PS00109">
    <property type="entry name" value="PROTEIN_KINASE_TYR"/>
    <property type="match status" value="1"/>
</dbReference>
<dbReference type="PANTHER" id="PTHR38248">
    <property type="entry name" value="FUNK1 6"/>
    <property type="match status" value="1"/>
</dbReference>
<dbReference type="Gene3D" id="1.10.510.10">
    <property type="entry name" value="Transferase(Phosphotransferase) domain 1"/>
    <property type="match status" value="1"/>
</dbReference>
<feature type="compositionally biased region" description="Polar residues" evidence="1">
    <location>
        <begin position="134"/>
        <end position="145"/>
    </location>
</feature>
<dbReference type="InterPro" id="IPR008266">
    <property type="entry name" value="Tyr_kinase_AS"/>
</dbReference>
<dbReference type="EMBL" id="JAFIQS010000006">
    <property type="protein sequence ID" value="KAG5168361.1"/>
    <property type="molecule type" value="Genomic_DNA"/>
</dbReference>
<feature type="domain" description="Fungal-type protein kinase" evidence="2">
    <location>
        <begin position="268"/>
        <end position="682"/>
    </location>
</feature>
<dbReference type="SUPFAM" id="SSF56112">
    <property type="entry name" value="Protein kinase-like (PK-like)"/>
    <property type="match status" value="1"/>
</dbReference>
<name>A0A8H7XYQ3_PSICU</name>
<reference evidence="3" key="1">
    <citation type="submission" date="2021-02" db="EMBL/GenBank/DDBJ databases">
        <title>Psilocybe cubensis genome.</title>
        <authorList>
            <person name="Mckernan K.J."/>
            <person name="Crawford S."/>
            <person name="Trippe A."/>
            <person name="Kane L.T."/>
            <person name="Mclaughlin S."/>
        </authorList>
    </citation>
    <scope>NUCLEOTIDE SEQUENCE [LARGE SCALE GENOMIC DNA]</scope>
    <source>
        <strain evidence="3">MGC-MH-2018</strain>
    </source>
</reference>
<dbReference type="OrthoDB" id="5569250at2759"/>
<sequence length="797" mass="89411">MSGHTPMKIKSASSDIKINADDMRDILKSDLDDHVLNNVSVAHFVEHVWGLEPAKVSEILDMQFQLPDDLLKEYLHILSNKREPALHKPFRGISRALLKSVCDQFNLPHTVLQTYFWDGNGTTYVSRESRVKSTKTSSRNAQTKGVKTKKGSHHGMLKPDLLEVCIPVDNDNNPLNPDNEDSIKHVEVPTWGLARAPVEFKKGRKTVTPKLDTVHEGKETGTGSGVGTEVSSLNTAGTGNSSGFTQDSGESRNKRPGSPTLSKEHSDAKKQRTTRNIPLHELQLANYALECLSAGNRHYVTGIFINGVTFRLWYYDRSGAMRTVSHDFSQPSGMANLAASLFALSQSNMKQAGFDPYIYHLAGKLDEPIQTSTVVPLTTPLPQMENVCYKFTKGNKEHVFAIHNSISRYRGINGRGTVAADVRHGLIGKTFSHNLYVLKMSWQFPIRQHEGEIISHLRTVLPNCWHDHLPDPVFYTKITAEELAMPKYNVYNAMKDSANPPSNHSDDRNLHVIATNRYKHLWEATDIDEFKQAYIDCVECHYHAFQTGNVLHRDISENNLMIYLPGKTDKLEEQDVADNAEIATKKIASSPATESKSVEITEPRARGVLNDFDMAVILGSDGKPTTPSTGDHHITGTIPFMAGDLLMTPEQRAKFQLKYPTIPTYHLYRHDLESFFYILVWAATRYDLKKGCRLHLLPGSPLIGWSNTPNVLNPVQIKALTIPLMEELETGILAEWKGLWADWIEPLFLLFEEGLRCSAAARRRGNIDDFTTGGGLLTFEKFMATIKVTPRNFDTKK</sequence>
<feature type="compositionally biased region" description="Polar residues" evidence="1">
    <location>
        <begin position="233"/>
        <end position="248"/>
    </location>
</feature>
<dbReference type="GO" id="GO:0004672">
    <property type="term" value="F:protein kinase activity"/>
    <property type="evidence" value="ECO:0007669"/>
    <property type="project" value="InterPro"/>
</dbReference>
<proteinExistence type="predicted"/>
<feature type="region of interest" description="Disordered" evidence="1">
    <location>
        <begin position="128"/>
        <end position="154"/>
    </location>
</feature>
<feature type="region of interest" description="Disordered" evidence="1">
    <location>
        <begin position="207"/>
        <end position="275"/>
    </location>
</feature>